<keyword evidence="20" id="KW-1185">Reference proteome</keyword>
<dbReference type="GeneID" id="37028415"/>
<evidence type="ECO:0000256" key="10">
    <source>
        <dbReference type="ARBA" id="ARBA00022695"/>
    </source>
</evidence>
<evidence type="ECO:0000256" key="11">
    <source>
        <dbReference type="ARBA" id="ARBA00022989"/>
    </source>
</evidence>
<dbReference type="Proteomes" id="UP000245884">
    <property type="component" value="Unassembled WGS sequence"/>
</dbReference>
<feature type="compositionally biased region" description="Acidic residues" evidence="17">
    <location>
        <begin position="19"/>
        <end position="37"/>
    </location>
</feature>
<feature type="transmembrane region" description="Helical" evidence="18">
    <location>
        <begin position="369"/>
        <end position="386"/>
    </location>
</feature>
<feature type="compositionally biased region" description="Low complexity" evidence="17">
    <location>
        <begin position="123"/>
        <end position="138"/>
    </location>
</feature>
<feature type="compositionally biased region" description="Polar residues" evidence="17">
    <location>
        <begin position="285"/>
        <end position="308"/>
    </location>
</feature>
<proteinExistence type="inferred from homology"/>
<evidence type="ECO:0000256" key="13">
    <source>
        <dbReference type="ARBA" id="ARBA00023136"/>
    </source>
</evidence>
<keyword evidence="13 18" id="KW-0472">Membrane</keyword>
<feature type="region of interest" description="Disordered" evidence="17">
    <location>
        <begin position="156"/>
        <end position="205"/>
    </location>
</feature>
<evidence type="ECO:0000256" key="18">
    <source>
        <dbReference type="SAM" id="Phobius"/>
    </source>
</evidence>
<comment type="subcellular location">
    <subcellularLocation>
        <location evidence="2">Membrane</location>
        <topology evidence="2">Multi-pass membrane protein</topology>
    </subcellularLocation>
</comment>
<keyword evidence="10 16" id="KW-0548">Nucleotidyltransferase</keyword>
<keyword evidence="12" id="KW-0443">Lipid metabolism</keyword>
<evidence type="ECO:0000256" key="15">
    <source>
        <dbReference type="ARBA" id="ARBA00023264"/>
    </source>
</evidence>
<comment type="pathway">
    <text evidence="3 16">Phospholipid metabolism; CDP-diacylglycerol biosynthesis; CDP-diacylglycerol from sn-glycerol 3-phosphate: step 3/3.</text>
</comment>
<feature type="compositionally biased region" description="Polar residues" evidence="17">
    <location>
        <begin position="89"/>
        <end position="98"/>
    </location>
</feature>
<comment type="similarity">
    <text evidence="5 16">Belongs to the CDS family.</text>
</comment>
<feature type="transmembrane region" description="Helical" evidence="18">
    <location>
        <begin position="229"/>
        <end position="257"/>
    </location>
</feature>
<keyword evidence="8 16" id="KW-0808">Transferase</keyword>
<dbReference type="RefSeq" id="XP_025360806.1">
    <property type="nucleotide sequence ID" value="XM_025506592.1"/>
</dbReference>
<keyword evidence="7" id="KW-0444">Lipid biosynthesis</keyword>
<dbReference type="GO" id="GO:0005789">
    <property type="term" value="C:endoplasmic reticulum membrane"/>
    <property type="evidence" value="ECO:0007669"/>
    <property type="project" value="TreeGrafter"/>
</dbReference>
<dbReference type="InterPro" id="IPR016720">
    <property type="entry name" value="PC_Trfase_euk"/>
</dbReference>
<evidence type="ECO:0000256" key="5">
    <source>
        <dbReference type="ARBA" id="ARBA00010185"/>
    </source>
</evidence>
<evidence type="ECO:0000256" key="3">
    <source>
        <dbReference type="ARBA" id="ARBA00005119"/>
    </source>
</evidence>
<dbReference type="EMBL" id="KZ819672">
    <property type="protein sequence ID" value="PWN26194.1"/>
    <property type="molecule type" value="Genomic_DNA"/>
</dbReference>
<name>A0A316UMK7_9BASI</name>
<evidence type="ECO:0000256" key="14">
    <source>
        <dbReference type="ARBA" id="ARBA00023209"/>
    </source>
</evidence>
<feature type="transmembrane region" description="Helical" evidence="18">
    <location>
        <begin position="460"/>
        <end position="481"/>
    </location>
</feature>
<evidence type="ECO:0000256" key="6">
    <source>
        <dbReference type="ARBA" id="ARBA00012487"/>
    </source>
</evidence>
<evidence type="ECO:0000256" key="1">
    <source>
        <dbReference type="ARBA" id="ARBA00001698"/>
    </source>
</evidence>
<evidence type="ECO:0000256" key="16">
    <source>
        <dbReference type="RuleBase" id="RU003938"/>
    </source>
</evidence>
<sequence>MPPRQMSRYASKGAFDLLAADDVDEEGVDASEDDEDAPIAPAPPASTPAGSTKLTKTQQKKLAKEAREAKKAEKQAASATPTPPDENSRSVPNENSASGIADVAAPRAERSSPTIEIPVQRVAPADDPATASAAPGPVPNGAAAGIKAANETLPSPAARRDAAAGASGVSSSSTAAAPKPAPASAPRAAAPASRPPAAEPTPEDIVAERKAAERAAYWRKIRERTTFTFVMIFGFVGLLSLGHPYMIILVLAIQVLVYREVTALFEIPGRPSITGGAPRRHVLSRHNSTQGKPATAKARSQQIESAQVSDDEDDFREEERKELLWSKTLSWYFFTVANYFLYGESLIYYFKHIVFVDSYFIPFARHHRFLSFLLYIIGFVGFVSGLRRENLKHQFGLFGWVHMSLLLIVFSSHFLVNNILEGLIWFFVPASLVICNDVFAYVCGMIWGRTPLISLSPKKTVEGFVGAFLITEVFAIGWATYFQRFNYMICPAVSLGMNAFQQIECKPNPVFEWHSLPIPGEILALLPPALVSALPGTSIPYTYFQLHSLVMAAFASLVAPFGGFFASGFKRAFNIKDFGDSIPGHGGLTDRFDCQFLMGLFSYVYYSSLIRENTVTVGSVLQMVVAHLGQEEQVEAYREIGRYLSSRGIKV</sequence>
<feature type="compositionally biased region" description="Low complexity" evidence="17">
    <location>
        <begin position="47"/>
        <end position="57"/>
    </location>
</feature>
<dbReference type="GO" id="GO:0016024">
    <property type="term" value="P:CDP-diacylglycerol biosynthetic process"/>
    <property type="evidence" value="ECO:0007669"/>
    <property type="project" value="UniProtKB-UniPathway"/>
</dbReference>
<comment type="catalytic activity">
    <reaction evidence="1 16">
        <text>a 1,2-diacyl-sn-glycero-3-phosphate + CTP + H(+) = a CDP-1,2-diacyl-sn-glycerol + diphosphate</text>
        <dbReference type="Rhea" id="RHEA:16229"/>
        <dbReference type="ChEBI" id="CHEBI:15378"/>
        <dbReference type="ChEBI" id="CHEBI:33019"/>
        <dbReference type="ChEBI" id="CHEBI:37563"/>
        <dbReference type="ChEBI" id="CHEBI:58332"/>
        <dbReference type="ChEBI" id="CHEBI:58608"/>
        <dbReference type="EC" id="2.7.7.41"/>
    </reaction>
</comment>
<feature type="region of interest" description="Disordered" evidence="17">
    <location>
        <begin position="1"/>
        <end position="138"/>
    </location>
</feature>
<dbReference type="UniPathway" id="UPA00557">
    <property type="reaction ID" value="UER00614"/>
</dbReference>
<evidence type="ECO:0000256" key="17">
    <source>
        <dbReference type="SAM" id="MobiDB-lite"/>
    </source>
</evidence>
<evidence type="ECO:0000256" key="2">
    <source>
        <dbReference type="ARBA" id="ARBA00004141"/>
    </source>
</evidence>
<dbReference type="OrthoDB" id="10260889at2759"/>
<dbReference type="Pfam" id="PF01148">
    <property type="entry name" value="CTP_transf_1"/>
    <property type="match status" value="1"/>
</dbReference>
<evidence type="ECO:0000313" key="20">
    <source>
        <dbReference type="Proteomes" id="UP000245884"/>
    </source>
</evidence>
<dbReference type="InterPro" id="IPR000374">
    <property type="entry name" value="PC_trans"/>
</dbReference>
<evidence type="ECO:0000256" key="9">
    <source>
        <dbReference type="ARBA" id="ARBA00022692"/>
    </source>
</evidence>
<evidence type="ECO:0000256" key="7">
    <source>
        <dbReference type="ARBA" id="ARBA00022516"/>
    </source>
</evidence>
<feature type="compositionally biased region" description="Basic and acidic residues" evidence="17">
    <location>
        <begin position="62"/>
        <end position="74"/>
    </location>
</feature>
<evidence type="ECO:0000313" key="19">
    <source>
        <dbReference type="EMBL" id="PWN26194.1"/>
    </source>
</evidence>
<feature type="compositionally biased region" description="Low complexity" evidence="17">
    <location>
        <begin position="163"/>
        <end position="192"/>
    </location>
</feature>
<protein>
    <recommendedName>
        <fullName evidence="6 16">Phosphatidate cytidylyltransferase</fullName>
        <ecNumber evidence="6 16">2.7.7.41</ecNumber>
    </recommendedName>
</protein>
<reference evidence="19 20" key="1">
    <citation type="journal article" date="2018" name="Mol. Biol. Evol.">
        <title>Broad Genomic Sampling Reveals a Smut Pathogenic Ancestry of the Fungal Clade Ustilaginomycotina.</title>
        <authorList>
            <person name="Kijpornyongpan T."/>
            <person name="Mondo S.J."/>
            <person name="Barry K."/>
            <person name="Sandor L."/>
            <person name="Lee J."/>
            <person name="Lipzen A."/>
            <person name="Pangilinan J."/>
            <person name="LaButti K."/>
            <person name="Hainaut M."/>
            <person name="Henrissat B."/>
            <person name="Grigoriev I.V."/>
            <person name="Spatafora J.W."/>
            <person name="Aime M.C."/>
        </authorList>
    </citation>
    <scope>NUCLEOTIDE SEQUENCE [LARGE SCALE GENOMIC DNA]</scope>
    <source>
        <strain evidence="19 20">MCA 5214</strain>
    </source>
</reference>
<evidence type="ECO:0000256" key="4">
    <source>
        <dbReference type="ARBA" id="ARBA00005189"/>
    </source>
</evidence>
<organism evidence="19 20">
    <name type="scientific">Jaminaea rosea</name>
    <dbReference type="NCBI Taxonomy" id="1569628"/>
    <lineage>
        <taxon>Eukaryota</taxon>
        <taxon>Fungi</taxon>
        <taxon>Dikarya</taxon>
        <taxon>Basidiomycota</taxon>
        <taxon>Ustilaginomycotina</taxon>
        <taxon>Exobasidiomycetes</taxon>
        <taxon>Microstromatales</taxon>
        <taxon>Microstromatales incertae sedis</taxon>
        <taxon>Jaminaea</taxon>
    </lineage>
</organism>
<keyword evidence="15" id="KW-1208">Phospholipid metabolism</keyword>
<dbReference type="PROSITE" id="PS01315">
    <property type="entry name" value="CDS"/>
    <property type="match status" value="1"/>
</dbReference>
<evidence type="ECO:0000256" key="12">
    <source>
        <dbReference type="ARBA" id="ARBA00023098"/>
    </source>
</evidence>
<feature type="transmembrane region" description="Helical" evidence="18">
    <location>
        <begin position="398"/>
        <end position="416"/>
    </location>
</feature>
<feature type="region of interest" description="Disordered" evidence="17">
    <location>
        <begin position="276"/>
        <end position="314"/>
    </location>
</feature>
<keyword evidence="9 16" id="KW-0812">Transmembrane</keyword>
<dbReference type="PANTHER" id="PTHR13773:SF8">
    <property type="entry name" value="PHOSPHATIDATE CYTIDYLYLTRANSFERASE, PHOTORECEPTOR-SPECIFIC"/>
    <property type="match status" value="1"/>
</dbReference>
<accession>A0A316UMK7</accession>
<feature type="transmembrane region" description="Helical" evidence="18">
    <location>
        <begin position="544"/>
        <end position="566"/>
    </location>
</feature>
<dbReference type="STRING" id="1569628.A0A316UMK7"/>
<dbReference type="PANTHER" id="PTHR13773">
    <property type="entry name" value="PHOSPHATIDATE CYTIDYLYLTRANSFERASE"/>
    <property type="match status" value="1"/>
</dbReference>
<dbReference type="AlphaFoldDB" id="A0A316UMK7"/>
<feature type="transmembrane region" description="Helical" evidence="18">
    <location>
        <begin position="422"/>
        <end position="448"/>
    </location>
</feature>
<feature type="transmembrane region" description="Helical" evidence="18">
    <location>
        <begin position="329"/>
        <end position="349"/>
    </location>
</feature>
<dbReference type="GO" id="GO:0004605">
    <property type="term" value="F:phosphatidate cytidylyltransferase activity"/>
    <property type="evidence" value="ECO:0007669"/>
    <property type="project" value="UniProtKB-EC"/>
</dbReference>
<keyword evidence="11 18" id="KW-1133">Transmembrane helix</keyword>
<gene>
    <name evidence="19" type="ORF">BDZ90DRAFT_233328</name>
</gene>
<keyword evidence="14" id="KW-0594">Phospholipid biosynthesis</keyword>
<comment type="pathway">
    <text evidence="4">Lipid metabolism.</text>
</comment>
<dbReference type="EC" id="2.7.7.41" evidence="6 16"/>
<evidence type="ECO:0000256" key="8">
    <source>
        <dbReference type="ARBA" id="ARBA00022679"/>
    </source>
</evidence>